<proteinExistence type="predicted"/>
<reference evidence="1" key="1">
    <citation type="journal article" date="2014" name="Int. J. Syst. Evol. Microbiol.">
        <title>Complete genome sequence of Corynebacterium casei LMG S-19264T (=DSM 44701T), isolated from a smear-ripened cheese.</title>
        <authorList>
            <consortium name="US DOE Joint Genome Institute (JGI-PGF)"/>
            <person name="Walter F."/>
            <person name="Albersmeier A."/>
            <person name="Kalinowski J."/>
            <person name="Ruckert C."/>
        </authorList>
    </citation>
    <scope>NUCLEOTIDE SEQUENCE</scope>
    <source>
        <strain evidence="1">KCTC 23224</strain>
    </source>
</reference>
<evidence type="ECO:0008006" key="3">
    <source>
        <dbReference type="Google" id="ProtNLM"/>
    </source>
</evidence>
<sequence>MLGFLITLLLFPSDFVFSNEKLIRQNQEEYASIVIYVKSGRQLAVIDILFDDVPVISTLPKNTYFLIKHRPGKVSLKTKGRMWRNLIEERDYSLTLEAGNTYYLEAKMEYQVLMTSLHLVRKSSQVGAKETNNMRGEIIDLTKSN</sequence>
<dbReference type="Proteomes" id="UP000642809">
    <property type="component" value="Unassembled WGS sequence"/>
</dbReference>
<keyword evidence="2" id="KW-1185">Reference proteome</keyword>
<dbReference type="AlphaFoldDB" id="A0A8J3CY63"/>
<evidence type="ECO:0000313" key="2">
    <source>
        <dbReference type="Proteomes" id="UP000642809"/>
    </source>
</evidence>
<evidence type="ECO:0000313" key="1">
    <source>
        <dbReference type="EMBL" id="GHB38961.1"/>
    </source>
</evidence>
<dbReference type="EMBL" id="BMYF01000011">
    <property type="protein sequence ID" value="GHB38961.1"/>
    <property type="molecule type" value="Genomic_DNA"/>
</dbReference>
<comment type="caution">
    <text evidence="1">The sequence shown here is derived from an EMBL/GenBank/DDBJ whole genome shotgun (WGS) entry which is preliminary data.</text>
</comment>
<accession>A0A8J3CY63</accession>
<organism evidence="1 2">
    <name type="scientific">Mongoliitalea lutea</name>
    <dbReference type="NCBI Taxonomy" id="849756"/>
    <lineage>
        <taxon>Bacteria</taxon>
        <taxon>Pseudomonadati</taxon>
        <taxon>Bacteroidota</taxon>
        <taxon>Cytophagia</taxon>
        <taxon>Cytophagales</taxon>
        <taxon>Cyclobacteriaceae</taxon>
        <taxon>Mongoliitalea</taxon>
    </lineage>
</organism>
<dbReference type="RefSeq" id="WP_189581668.1">
    <property type="nucleotide sequence ID" value="NZ_BMYF01000011.1"/>
</dbReference>
<gene>
    <name evidence="1" type="ORF">GCM10008106_20210</name>
</gene>
<reference evidence="1" key="2">
    <citation type="submission" date="2020-09" db="EMBL/GenBank/DDBJ databases">
        <authorList>
            <person name="Sun Q."/>
            <person name="Kim S."/>
        </authorList>
    </citation>
    <scope>NUCLEOTIDE SEQUENCE</scope>
    <source>
        <strain evidence="1">KCTC 23224</strain>
    </source>
</reference>
<name>A0A8J3CY63_9BACT</name>
<protein>
    <recommendedName>
        <fullName evidence="3">DUF2846 domain-containing protein</fullName>
    </recommendedName>
</protein>